<evidence type="ECO:0000256" key="3">
    <source>
        <dbReference type="ARBA" id="ARBA00022448"/>
    </source>
</evidence>
<evidence type="ECO:0000256" key="7">
    <source>
        <dbReference type="ARBA" id="ARBA00023136"/>
    </source>
</evidence>
<dbReference type="InterPro" id="IPR004761">
    <property type="entry name" value="Spore_GerAB"/>
</dbReference>
<dbReference type="NCBIfam" id="TIGR00912">
    <property type="entry name" value="2A0309"/>
    <property type="match status" value="1"/>
</dbReference>
<gene>
    <name evidence="9" type="ORF">J2736_005518</name>
</gene>
<comment type="subcellular location">
    <subcellularLocation>
        <location evidence="1">Membrane</location>
        <topology evidence="1">Multi-pass membrane protein</topology>
    </subcellularLocation>
</comment>
<evidence type="ECO:0000256" key="4">
    <source>
        <dbReference type="ARBA" id="ARBA00022544"/>
    </source>
</evidence>
<dbReference type="EMBL" id="JAVDSB010000015">
    <property type="protein sequence ID" value="MDR6554289.1"/>
    <property type="molecule type" value="Genomic_DNA"/>
</dbReference>
<reference evidence="9 10" key="1">
    <citation type="submission" date="2023-07" db="EMBL/GenBank/DDBJ databases">
        <title>Sorghum-associated microbial communities from plants grown in Nebraska, USA.</title>
        <authorList>
            <person name="Schachtman D."/>
        </authorList>
    </citation>
    <scope>NUCLEOTIDE SEQUENCE [LARGE SCALE GENOMIC DNA]</scope>
    <source>
        <strain evidence="9 10">CC258</strain>
    </source>
</reference>
<feature type="transmembrane region" description="Helical" evidence="8">
    <location>
        <begin position="146"/>
        <end position="166"/>
    </location>
</feature>
<feature type="transmembrane region" description="Helical" evidence="8">
    <location>
        <begin position="81"/>
        <end position="104"/>
    </location>
</feature>
<dbReference type="Proteomes" id="UP001267290">
    <property type="component" value="Unassembled WGS sequence"/>
</dbReference>
<feature type="transmembrane region" description="Helical" evidence="8">
    <location>
        <begin position="338"/>
        <end position="357"/>
    </location>
</feature>
<sequence>MKEETITRRQLISLVIMVQLGIEVLSLPHVEAATAGHDTWLAVLLAALASQAGITLLWWLGSRYPKLNFYAYIPLIVGKPIGASINLLLGCYYAFSGLLLTLLYSDILKRWLFQLTPRWILILMLLLVCGYAATSTLRQLANISQTFMVFAYISFLLIVFSGIYGLDARNLLPVLSNGWYPLLKGAYSAFSSYVGYELLLYAYPYVQSDSKKKVLLSMTLANAATAVFYIAVCLICSMKFNLKQLEVIPEPIIFILKNYRVDILQSIDILFLIFYVCIVSATIYTYFFMAAKAFLHLRSRGLGKQVIWVWMIVALCLLGGFFLTKLNDILQIATIQDMVSIVLVVALPVVLLIISGIRGTRRHET</sequence>
<accession>A0ABU1P3G8</accession>
<feature type="transmembrane region" description="Helical" evidence="8">
    <location>
        <begin position="116"/>
        <end position="134"/>
    </location>
</feature>
<dbReference type="PANTHER" id="PTHR34975">
    <property type="entry name" value="SPORE GERMINATION PROTEIN A2"/>
    <property type="match status" value="1"/>
</dbReference>
<feature type="transmembrane region" description="Helical" evidence="8">
    <location>
        <begin position="40"/>
        <end position="60"/>
    </location>
</feature>
<feature type="transmembrane region" description="Helical" evidence="8">
    <location>
        <begin position="269"/>
        <end position="295"/>
    </location>
</feature>
<evidence type="ECO:0000256" key="6">
    <source>
        <dbReference type="ARBA" id="ARBA00022989"/>
    </source>
</evidence>
<dbReference type="RefSeq" id="WP_310501724.1">
    <property type="nucleotide sequence ID" value="NZ_JAVDSB010000015.1"/>
</dbReference>
<keyword evidence="4" id="KW-0309">Germination</keyword>
<evidence type="ECO:0000313" key="9">
    <source>
        <dbReference type="EMBL" id="MDR6554289.1"/>
    </source>
</evidence>
<evidence type="ECO:0000256" key="5">
    <source>
        <dbReference type="ARBA" id="ARBA00022692"/>
    </source>
</evidence>
<evidence type="ECO:0000313" key="10">
    <source>
        <dbReference type="Proteomes" id="UP001267290"/>
    </source>
</evidence>
<dbReference type="PANTHER" id="PTHR34975:SF2">
    <property type="entry name" value="SPORE GERMINATION PROTEIN A2"/>
    <property type="match status" value="1"/>
</dbReference>
<keyword evidence="6 8" id="KW-1133">Transmembrane helix</keyword>
<keyword evidence="10" id="KW-1185">Reference proteome</keyword>
<organism evidence="9 10">
    <name type="scientific">Paenibacillus qinlingensis</name>
    <dbReference type="NCBI Taxonomy" id="1837343"/>
    <lineage>
        <taxon>Bacteria</taxon>
        <taxon>Bacillati</taxon>
        <taxon>Bacillota</taxon>
        <taxon>Bacilli</taxon>
        <taxon>Bacillales</taxon>
        <taxon>Paenibacillaceae</taxon>
        <taxon>Paenibacillus</taxon>
    </lineage>
</organism>
<keyword evidence="3" id="KW-0813">Transport</keyword>
<comment type="similarity">
    <text evidence="2">Belongs to the amino acid-polyamine-organocation (APC) superfamily. Spore germination protein (SGP) (TC 2.A.3.9) family.</text>
</comment>
<proteinExistence type="inferred from homology"/>
<feature type="transmembrane region" description="Helical" evidence="8">
    <location>
        <begin position="215"/>
        <end position="240"/>
    </location>
</feature>
<keyword evidence="5 8" id="KW-0812">Transmembrane</keyword>
<evidence type="ECO:0000256" key="8">
    <source>
        <dbReference type="SAM" id="Phobius"/>
    </source>
</evidence>
<evidence type="ECO:0000256" key="1">
    <source>
        <dbReference type="ARBA" id="ARBA00004141"/>
    </source>
</evidence>
<keyword evidence="7 8" id="KW-0472">Membrane</keyword>
<evidence type="ECO:0000256" key="2">
    <source>
        <dbReference type="ARBA" id="ARBA00007998"/>
    </source>
</evidence>
<name>A0ABU1P3G8_9BACL</name>
<dbReference type="Gene3D" id="1.20.1740.10">
    <property type="entry name" value="Amino acid/polyamine transporter I"/>
    <property type="match status" value="1"/>
</dbReference>
<feature type="transmembrane region" description="Helical" evidence="8">
    <location>
        <begin position="186"/>
        <end position="203"/>
    </location>
</feature>
<comment type="caution">
    <text evidence="9">The sequence shown here is derived from an EMBL/GenBank/DDBJ whole genome shotgun (WGS) entry which is preliminary data.</text>
</comment>
<feature type="transmembrane region" description="Helical" evidence="8">
    <location>
        <begin position="307"/>
        <end position="326"/>
    </location>
</feature>
<protein>
    <submittedName>
        <fullName evidence="9">Spore germination protein (Amino acid permease)</fullName>
    </submittedName>
</protein>
<dbReference type="Pfam" id="PF03845">
    <property type="entry name" value="Spore_permease"/>
    <property type="match status" value="1"/>
</dbReference>